<dbReference type="InterPro" id="IPR057577">
    <property type="entry name" value="Nucleoprot-TPR/MLP1_dom"/>
</dbReference>
<feature type="domain" description="NUA/TPR/MLP1-2-like" evidence="8">
    <location>
        <begin position="482"/>
        <end position="594"/>
    </location>
</feature>
<feature type="compositionally biased region" description="Low complexity" evidence="5">
    <location>
        <begin position="1911"/>
        <end position="1925"/>
    </location>
</feature>
<feature type="compositionally biased region" description="Basic and acidic residues" evidence="5">
    <location>
        <begin position="1054"/>
        <end position="1065"/>
    </location>
</feature>
<name>A0AAD9VX65_PHOAM</name>
<sequence>MAAAEVAVDFGYLSTHLGVPENTLETVATQPTADLVQAVLQAVAAKAHEFDNLYAEKLHVDIELENAVRSADSRCQSFKATADKALKDAEELRKKLQQEESTRQGLESELQQLQSTSGGSLSEIENLNARIKSLEQSNRDTVAAVDAKNAANSELLTDLQKLQQKNHELSKQTAELQQSVQAEKAAANSAKWREQNLRQEGELLKRNNESFEQELKTKREEALKYRKEKGARIAELERLTDEQRSTIDSLTRGEQQLRSRLDDAQRKADDSLAKIQQLKEAAARTEESFNQELEASRRLADLQVQQAETSRERLREVENRLEKVQDDFAVQRMRIEKQLEEEKAEHQKTFERAQELEQEISRLQAAGPAQPQFTLGSRPSTPVANGHLRAGSPFGTPGSIRSKNMTQAIDELWKVKSELINVKKRNQQLVQELDETMAVLEAKAPEFNGLEAEIEKLRSENIQMTQLADESFQERDLAKKAARKAEAALGTAQSEANILRAQLRDLGVQIQLLVFNLQAQEKGLDQLTQEEVVKFDQLQRGEVAPGALDDLSDTHRFITEKFVAFKDIHELQSKNEELLRITRELADKMESDEAQAAKQQAVDNENELISLRETCARLQDEIKSMTVRMKSHMQERDMFRRMAEGQRARVSDVNDAEGSQREVLASIEQGSNVDEAEAMTAIREMQARLDSQQTEFSIDRKAMREHIDRLSAEKSSLQSEVVRIRSQLELASERYAMLQGNCEALQNEKSELQKRSQSLSEAAAKHDLRSQQLASDLVETKALLDSVQSKASNLEAEKALFTSIRDRLLKDNEDISREKANLSNMLTQTQSLLNEKDTSEQETRRSLNEQIQSLKTELTSKQRKLDNEIEESRRLQQRKDYENQQHQQRVDELLSSLNSAKEELVATKTSRDHLQARVDELTIELRNAQEKAERLQPRPTPRPGTANEPRSADAETEAQIDELVNEISDLKRDLDLATTHLESSRSQTEQYKEIAQAAEEELTQNNAIQEQYREQMEAELAAKDAQIKELQQRVDNISVELSNSNNELSSIRDSQTEAARKSEEEKRILEDEISRLKEDAERLKERAKYHQQDLRAQADIAKKAQQDYETELVKHAEAAKALQALRSQHNQLKTNSASLKAEAESAKHTLDDNKRSFAEREQQLRQEISDLKERRQETDQQNKLLQEQLHSFTSQIAAIKENRTAFIEATDDTTNSAPGSDVERLTELNKYLHREKEILEVQYNLKNREAERLQQQVDAKQSQLEEYQLKLEQERVARNDTSTTKSHEELMNKLNELNLIRESNSTLRSENKRIERQLEQRNAKIKELEATIEPLKARISELEGSKEFLEEELKQLGEDRDHWQKRVESIVTKHGRVDPAELEQMKEKASELEAERDALKQAEEPLKARITELETTLETEKSNWTAARGKIIEQAKNKNRENSTKIAELNAEKAQLQAQLDETTQRLASLQSELDSAIQEKSALGQEKSALEQKLSDVQQQLESASTATQAPPAEVSSDAVSSEQLLQVQQQLESAQQQLAAASEAKTAADQELDRLRSELSTAVQDRDAARAQAESQVPGVAAPQPEAAPQAETEATQNGGVVEAQPAPAATSDAERAELEQKLARAEQRVTELEAEVAELKSKVTEYESNQKAIVDARSQKMREALNKKLAEDKAKNLAELTKEKEKLQGEYDLRLQQERAIWQAENKVSSAPAATTDSVAATPTKQTDQQPPQTPNTDLQSLLVANFLQLSDADTRKVVSENPTIKSIISSNLKKKVEIETKKVKDETEQALKAEHEAKITAAKEQATFMASKKSTLRINMAENKLKGAQAKLNVVETAAKDTPERAVGEVWDEAKNAKVQPGPEAVVKPASSPAPTDKAAAAAAAGTPATEVKPIPANGAIPPKPVPAAAAAQPAQPNPFASGIPAKPATAPVNPFASAQQSTLPVNPNQAAAQQPAAQGQQNQAKTQQQQGQQPVKTGIPVPSRGGAPRGGGRGGTYQHPRAGARGGFQNRNASGGPATLNPGADNFQPGNKRPREGEAGGAPAGGQQNKRPRGGGGPQRGGAS</sequence>
<feature type="region of interest" description="Disordered" evidence="5">
    <location>
        <begin position="96"/>
        <end position="121"/>
    </location>
</feature>
<feature type="compositionally biased region" description="Low complexity" evidence="5">
    <location>
        <begin position="1725"/>
        <end position="1734"/>
    </location>
</feature>
<organism evidence="9 10">
    <name type="scientific">Phomopsis amygdali</name>
    <name type="common">Fusicoccum amygdali</name>
    <dbReference type="NCBI Taxonomy" id="1214568"/>
    <lineage>
        <taxon>Eukaryota</taxon>
        <taxon>Fungi</taxon>
        <taxon>Dikarya</taxon>
        <taxon>Ascomycota</taxon>
        <taxon>Pezizomycotina</taxon>
        <taxon>Sordariomycetes</taxon>
        <taxon>Sordariomycetidae</taxon>
        <taxon>Diaporthales</taxon>
        <taxon>Diaporthaceae</taxon>
        <taxon>Diaporthe</taxon>
    </lineage>
</organism>
<feature type="compositionally biased region" description="Low complexity" evidence="5">
    <location>
        <begin position="104"/>
        <end position="121"/>
    </location>
</feature>
<comment type="subcellular location">
    <subcellularLocation>
        <location evidence="1">Nucleus</location>
    </subcellularLocation>
</comment>
<gene>
    <name evidence="9" type="ORF">N8I77_012346</name>
</gene>
<dbReference type="Pfam" id="PF25785">
    <property type="entry name" value="TPR"/>
    <property type="match status" value="1"/>
</dbReference>
<accession>A0AAD9VX65</accession>
<evidence type="ECO:0000256" key="1">
    <source>
        <dbReference type="ARBA" id="ARBA00004123"/>
    </source>
</evidence>
<dbReference type="PANTHER" id="PTHR18898:SF2">
    <property type="entry name" value="NUCLEOPROTEIN TPR"/>
    <property type="match status" value="1"/>
</dbReference>
<feature type="compositionally biased region" description="Polar residues" evidence="5">
    <location>
        <begin position="1496"/>
        <end position="1510"/>
    </location>
</feature>
<evidence type="ECO:0008006" key="11">
    <source>
        <dbReference type="Google" id="ProtNLM"/>
    </source>
</evidence>
<feature type="compositionally biased region" description="Basic and acidic residues" evidence="5">
    <location>
        <begin position="1615"/>
        <end position="1625"/>
    </location>
</feature>
<feature type="compositionally biased region" description="Polar residues" evidence="5">
    <location>
        <begin position="1941"/>
        <end position="1950"/>
    </location>
</feature>
<dbReference type="InterPro" id="IPR012929">
    <property type="entry name" value="Nucleoprot-TPR/MLP1-2_dom"/>
</dbReference>
<dbReference type="Proteomes" id="UP001265746">
    <property type="component" value="Unassembled WGS sequence"/>
</dbReference>
<feature type="compositionally biased region" description="Low complexity" evidence="5">
    <location>
        <begin position="1583"/>
        <end position="1599"/>
    </location>
</feature>
<feature type="coiled-coil region" evidence="4">
    <location>
        <begin position="568"/>
        <end position="635"/>
    </location>
</feature>
<feature type="compositionally biased region" description="Polar residues" evidence="5">
    <location>
        <begin position="848"/>
        <end position="857"/>
    </location>
</feature>
<evidence type="ECO:0000313" key="10">
    <source>
        <dbReference type="Proteomes" id="UP001265746"/>
    </source>
</evidence>
<dbReference type="PANTHER" id="PTHR18898">
    <property type="entry name" value="NUCLEOPROTEIN TPR-RELATED"/>
    <property type="match status" value="1"/>
</dbReference>
<evidence type="ECO:0000259" key="8">
    <source>
        <dbReference type="Pfam" id="PF25785"/>
    </source>
</evidence>
<evidence type="ECO:0000256" key="5">
    <source>
        <dbReference type="SAM" id="MobiDB-lite"/>
    </source>
</evidence>
<feature type="region of interest" description="Disordered" evidence="5">
    <location>
        <begin position="1044"/>
        <end position="1065"/>
    </location>
</feature>
<feature type="region of interest" description="Disordered" evidence="5">
    <location>
        <begin position="820"/>
        <end position="889"/>
    </location>
</feature>
<dbReference type="GO" id="GO:0006406">
    <property type="term" value="P:mRNA export from nucleus"/>
    <property type="evidence" value="ECO:0007669"/>
    <property type="project" value="TreeGrafter"/>
</dbReference>
<feature type="domain" description="Nucleoprotein TPR/MLP1-2" evidence="6">
    <location>
        <begin position="1064"/>
        <end position="1191"/>
    </location>
</feature>
<evidence type="ECO:0000259" key="6">
    <source>
        <dbReference type="Pfam" id="PF07926"/>
    </source>
</evidence>
<feature type="region of interest" description="Disordered" evidence="5">
    <location>
        <begin position="1844"/>
        <end position="2069"/>
    </location>
</feature>
<dbReference type="InterPro" id="IPR057974">
    <property type="entry name" value="NUA/TPR/MLP1-2-like_dom"/>
</dbReference>
<evidence type="ECO:0000259" key="7">
    <source>
        <dbReference type="Pfam" id="PF25481"/>
    </source>
</evidence>
<evidence type="ECO:0000256" key="4">
    <source>
        <dbReference type="SAM" id="Coils"/>
    </source>
</evidence>
<proteinExistence type="predicted"/>
<feature type="coiled-coil region" evidence="4">
    <location>
        <begin position="423"/>
        <end position="502"/>
    </location>
</feature>
<feature type="compositionally biased region" description="Basic and acidic residues" evidence="5">
    <location>
        <begin position="858"/>
        <end position="889"/>
    </location>
</feature>
<dbReference type="GO" id="GO:0017056">
    <property type="term" value="F:structural constituent of nuclear pore"/>
    <property type="evidence" value="ECO:0007669"/>
    <property type="project" value="TreeGrafter"/>
</dbReference>
<feature type="compositionally biased region" description="Basic and acidic residues" evidence="5">
    <location>
        <begin position="834"/>
        <end position="847"/>
    </location>
</feature>
<feature type="compositionally biased region" description="Low complexity" evidence="5">
    <location>
        <begin position="1520"/>
        <end position="1546"/>
    </location>
</feature>
<dbReference type="Pfam" id="PF25481">
    <property type="entry name" value="Nucleoprot-TPR"/>
    <property type="match status" value="1"/>
</dbReference>
<keyword evidence="3" id="KW-0539">Nucleus</keyword>
<dbReference type="Pfam" id="PF07926">
    <property type="entry name" value="TPR_MLP1_2"/>
    <property type="match status" value="1"/>
</dbReference>
<keyword evidence="10" id="KW-1185">Reference proteome</keyword>
<dbReference type="EMBL" id="JAUJFL010000009">
    <property type="protein sequence ID" value="KAK2597567.1"/>
    <property type="molecule type" value="Genomic_DNA"/>
</dbReference>
<feature type="compositionally biased region" description="Basic and acidic residues" evidence="5">
    <location>
        <begin position="1844"/>
        <end position="1860"/>
    </location>
</feature>
<reference evidence="9" key="1">
    <citation type="submission" date="2023-06" db="EMBL/GenBank/DDBJ databases">
        <authorList>
            <person name="Noh H."/>
        </authorList>
    </citation>
    <scope>NUCLEOTIDE SEQUENCE</scope>
    <source>
        <strain evidence="9">DUCC20226</strain>
    </source>
</reference>
<feature type="compositionally biased region" description="Polar residues" evidence="5">
    <location>
        <begin position="1709"/>
        <end position="1724"/>
    </location>
</feature>
<evidence type="ECO:0000313" key="9">
    <source>
        <dbReference type="EMBL" id="KAK2597567.1"/>
    </source>
</evidence>
<feature type="compositionally biased region" description="Basic and acidic residues" evidence="5">
    <location>
        <begin position="1548"/>
        <end position="1559"/>
    </location>
</feature>
<evidence type="ECO:0000256" key="2">
    <source>
        <dbReference type="ARBA" id="ARBA00023054"/>
    </source>
</evidence>
<comment type="caution">
    <text evidence="9">The sequence shown here is derived from an EMBL/GenBank/DDBJ whole genome shotgun (WGS) entry which is preliminary data.</text>
</comment>
<feature type="region of interest" description="Disordered" evidence="5">
    <location>
        <begin position="929"/>
        <end position="955"/>
    </location>
</feature>
<protein>
    <recommendedName>
        <fullName evidence="11">Nucleoprotein TPR/MLP1 domain-containing protein</fullName>
    </recommendedName>
</protein>
<dbReference type="Gene3D" id="1.10.287.1490">
    <property type="match status" value="2"/>
</dbReference>
<feature type="region of interest" description="Disordered" evidence="5">
    <location>
        <begin position="1481"/>
        <end position="1625"/>
    </location>
</feature>
<dbReference type="GO" id="GO:0006606">
    <property type="term" value="P:protein import into nucleus"/>
    <property type="evidence" value="ECO:0007669"/>
    <property type="project" value="InterPro"/>
</dbReference>
<feature type="compositionally biased region" description="Low complexity" evidence="5">
    <location>
        <begin position="1872"/>
        <end position="1893"/>
    </location>
</feature>
<keyword evidence="2 4" id="KW-0175">Coiled coil</keyword>
<feature type="region of interest" description="Disordered" evidence="5">
    <location>
        <begin position="1709"/>
        <end position="1740"/>
    </location>
</feature>
<evidence type="ECO:0000256" key="3">
    <source>
        <dbReference type="ARBA" id="ARBA00023242"/>
    </source>
</evidence>
<feature type="domain" description="Nucleoprotein TPR/MPL1" evidence="7">
    <location>
        <begin position="186"/>
        <end position="263"/>
    </location>
</feature>
<feature type="compositionally biased region" description="Low complexity" evidence="5">
    <location>
        <begin position="1951"/>
        <end position="1978"/>
    </location>
</feature>
<feature type="compositionally biased region" description="Gly residues" evidence="5">
    <location>
        <begin position="2059"/>
        <end position="2069"/>
    </location>
</feature>
<dbReference type="GO" id="GO:0005643">
    <property type="term" value="C:nuclear pore"/>
    <property type="evidence" value="ECO:0007669"/>
    <property type="project" value="TreeGrafter"/>
</dbReference>
<feature type="compositionally biased region" description="Polar residues" evidence="5">
    <location>
        <begin position="821"/>
        <end position="833"/>
    </location>
</feature>